<dbReference type="Pfam" id="PF15761">
    <property type="entry name" value="IMUP"/>
    <property type="match status" value="1"/>
</dbReference>
<keyword evidence="3" id="KW-1185">Reference proteome</keyword>
<name>A0A485NYC2_LYNPA</name>
<dbReference type="AlphaFoldDB" id="A0A485NYC2"/>
<dbReference type="GO" id="GO:0005634">
    <property type="term" value="C:nucleus"/>
    <property type="evidence" value="ECO:0007669"/>
    <property type="project" value="InterPro"/>
</dbReference>
<reference evidence="2 3" key="1">
    <citation type="submission" date="2019-01" db="EMBL/GenBank/DDBJ databases">
        <authorList>
            <person name="Alioto T."/>
            <person name="Alioto T."/>
        </authorList>
    </citation>
    <scope>NUCLEOTIDE SEQUENCE [LARGE SCALE GENOMIC DNA]</scope>
</reference>
<feature type="compositionally biased region" description="Basic and acidic residues" evidence="1">
    <location>
        <begin position="94"/>
        <end position="107"/>
    </location>
</feature>
<organism evidence="2 3">
    <name type="scientific">Lynx pardinus</name>
    <name type="common">Iberian lynx</name>
    <name type="synonym">Felis pardina</name>
    <dbReference type="NCBI Taxonomy" id="191816"/>
    <lineage>
        <taxon>Eukaryota</taxon>
        <taxon>Metazoa</taxon>
        <taxon>Chordata</taxon>
        <taxon>Craniata</taxon>
        <taxon>Vertebrata</taxon>
        <taxon>Euteleostomi</taxon>
        <taxon>Mammalia</taxon>
        <taxon>Eutheria</taxon>
        <taxon>Laurasiatheria</taxon>
        <taxon>Carnivora</taxon>
        <taxon>Feliformia</taxon>
        <taxon>Felidae</taxon>
        <taxon>Felinae</taxon>
        <taxon>Lynx</taxon>
    </lineage>
</organism>
<evidence type="ECO:0000256" key="1">
    <source>
        <dbReference type="SAM" id="MobiDB-lite"/>
    </source>
</evidence>
<feature type="compositionally biased region" description="Basic residues" evidence="1">
    <location>
        <begin position="108"/>
        <end position="126"/>
    </location>
</feature>
<evidence type="ECO:0000313" key="2">
    <source>
        <dbReference type="EMBL" id="VFV38735.1"/>
    </source>
</evidence>
<dbReference type="EMBL" id="CAAGRJ010026389">
    <property type="protein sequence ID" value="VFV38735.1"/>
    <property type="molecule type" value="Genomic_DNA"/>
</dbReference>
<dbReference type="InterPro" id="IPR026621">
    <property type="entry name" value="IMUP"/>
</dbReference>
<proteinExistence type="predicted"/>
<protein>
    <submittedName>
        <fullName evidence="2">Immortalization up-regulated protein</fullName>
    </submittedName>
</protein>
<accession>A0A485NYC2</accession>
<feature type="region of interest" description="Disordered" evidence="1">
    <location>
        <begin position="1"/>
        <end position="133"/>
    </location>
</feature>
<feature type="compositionally biased region" description="Low complexity" evidence="1">
    <location>
        <begin position="81"/>
        <end position="91"/>
    </location>
</feature>
<feature type="compositionally biased region" description="Polar residues" evidence="1">
    <location>
        <begin position="37"/>
        <end position="47"/>
    </location>
</feature>
<sequence>MLLPTPLPLPSWHYKGPPGAPHIPSLTMEFDLAAALDSTSKKPQGTAQVGDHKHSTPKVQGPSEAGAADKPKHGHGHRSSSDSGSSSSSGDSDVEAKPHAAASDKHKSTAGKVKKPKVKKQKKKEKAKKEAPH</sequence>
<gene>
    <name evidence="2" type="ORF">LYPA_23C018424</name>
</gene>
<evidence type="ECO:0000313" key="3">
    <source>
        <dbReference type="Proteomes" id="UP000386466"/>
    </source>
</evidence>
<dbReference type="Proteomes" id="UP000386466">
    <property type="component" value="Unassembled WGS sequence"/>
</dbReference>